<proteinExistence type="predicted"/>
<evidence type="ECO:0000313" key="2">
    <source>
        <dbReference type="EMBL" id="SOU93740.1"/>
    </source>
</evidence>
<gene>
    <name evidence="2" type="ORF">LFTS_02396</name>
</gene>
<feature type="region of interest" description="Disordered" evidence="1">
    <location>
        <begin position="12"/>
        <end position="35"/>
    </location>
</feature>
<sequence>MVSNQFSKFVGLRRRRGESRDSNDVGGQNFGHIDGGNIFNVNPYIPSPVTQHCSEQDHSESWNRIPTVNMKMCGLWFNENKFPFFHRIFPRLIPSPEPVSPPDEFGLF</sequence>
<reference evidence="2" key="1">
    <citation type="submission" date="2017-12" db="EMBL/GenBank/DDBJ databases">
        <authorList>
            <consortium name="SysMetEx"/>
        </authorList>
    </citation>
    <scope>NUCLEOTIDE SEQUENCE</scope>
    <source>
        <strain evidence="2">Pb_238</strain>
    </source>
</reference>
<accession>A0A2I2MK15</accession>
<name>A0A2I2MK15_9BACT</name>
<organism evidence="2">
    <name type="scientific">Leptospirillum ferriphilum</name>
    <dbReference type="NCBI Taxonomy" id="178606"/>
    <lineage>
        <taxon>Bacteria</taxon>
        <taxon>Pseudomonadati</taxon>
        <taxon>Nitrospirota</taxon>
        <taxon>Nitrospiria</taxon>
        <taxon>Nitrospirales</taxon>
        <taxon>Nitrospiraceae</taxon>
        <taxon>Leptospirillum</taxon>
    </lineage>
</organism>
<dbReference type="EMBL" id="LT966316">
    <property type="protein sequence ID" value="SOU93740.1"/>
    <property type="molecule type" value="Genomic_DNA"/>
</dbReference>
<dbReference type="AlphaFoldDB" id="A0A2I2MK15"/>
<evidence type="ECO:0000256" key="1">
    <source>
        <dbReference type="SAM" id="MobiDB-lite"/>
    </source>
</evidence>
<protein>
    <submittedName>
        <fullName evidence="2">Uncharacterized protein</fullName>
    </submittedName>
</protein>